<dbReference type="GO" id="GO:0046872">
    <property type="term" value="F:metal ion binding"/>
    <property type="evidence" value="ECO:0007669"/>
    <property type="project" value="UniProtKB-KW"/>
</dbReference>
<evidence type="ECO:0000256" key="1">
    <source>
        <dbReference type="ARBA" id="ARBA00001946"/>
    </source>
</evidence>
<proteinExistence type="inferred from homology"/>
<organism evidence="9 10">
    <name type="scientific">Pegethrix bostrychoides GSE-TBD4-15B</name>
    <dbReference type="NCBI Taxonomy" id="2839662"/>
    <lineage>
        <taxon>Bacteria</taxon>
        <taxon>Bacillati</taxon>
        <taxon>Cyanobacteriota</taxon>
        <taxon>Cyanophyceae</taxon>
        <taxon>Oculatellales</taxon>
        <taxon>Oculatellaceae</taxon>
        <taxon>Pegethrix</taxon>
    </lineage>
</organism>
<evidence type="ECO:0000256" key="4">
    <source>
        <dbReference type="ARBA" id="ARBA00022723"/>
    </source>
</evidence>
<dbReference type="GO" id="GO:0051607">
    <property type="term" value="P:defense response to virus"/>
    <property type="evidence" value="ECO:0007669"/>
    <property type="project" value="UniProtKB-KW"/>
</dbReference>
<dbReference type="Gene3D" id="3.30.70.240">
    <property type="match status" value="1"/>
</dbReference>
<evidence type="ECO:0000256" key="3">
    <source>
        <dbReference type="ARBA" id="ARBA00022722"/>
    </source>
</evidence>
<dbReference type="GO" id="GO:0043571">
    <property type="term" value="P:maintenance of CRISPR repeat elements"/>
    <property type="evidence" value="ECO:0007669"/>
    <property type="project" value="InterPro"/>
</dbReference>
<reference evidence="9" key="1">
    <citation type="submission" date="2021-05" db="EMBL/GenBank/DDBJ databases">
        <authorList>
            <person name="Pietrasiak N."/>
            <person name="Ward R."/>
            <person name="Stajich J.E."/>
            <person name="Kurbessoian T."/>
        </authorList>
    </citation>
    <scope>NUCLEOTIDE SEQUENCE</scope>
    <source>
        <strain evidence="9">GSE-TBD4-15B</strain>
    </source>
</reference>
<dbReference type="AlphaFoldDB" id="A0A951P9Y9"/>
<keyword evidence="6" id="KW-0378">Hydrolase</keyword>
<dbReference type="EMBL" id="JAHHHV010000047">
    <property type="protein sequence ID" value="MBW4465529.1"/>
    <property type="molecule type" value="Genomic_DNA"/>
</dbReference>
<protein>
    <submittedName>
        <fullName evidence="9">CRISPR-associated endonuclease Cas2</fullName>
    </submittedName>
</protein>
<comment type="cofactor">
    <cofactor evidence="1">
        <name>Mg(2+)</name>
        <dbReference type="ChEBI" id="CHEBI:18420"/>
    </cofactor>
</comment>
<sequence>MEGYGRRVQKSVFECFISLAEMQQLHAQVSQRVKSTEDNVRFYWIAADCLPRTLTIGSAPPEPPPRAYIV</sequence>
<dbReference type="SUPFAM" id="SSF143430">
    <property type="entry name" value="TTP0101/SSO1404-like"/>
    <property type="match status" value="1"/>
</dbReference>
<evidence type="ECO:0000256" key="2">
    <source>
        <dbReference type="ARBA" id="ARBA00009959"/>
    </source>
</evidence>
<dbReference type="PANTHER" id="PTHR34405">
    <property type="entry name" value="CRISPR-ASSOCIATED ENDORIBONUCLEASE CAS2"/>
    <property type="match status" value="1"/>
</dbReference>
<dbReference type="InterPro" id="IPR021127">
    <property type="entry name" value="CRISPR_associated_Cas2"/>
</dbReference>
<evidence type="ECO:0000313" key="9">
    <source>
        <dbReference type="EMBL" id="MBW4465529.1"/>
    </source>
</evidence>
<dbReference type="CDD" id="cd09725">
    <property type="entry name" value="Cas2_I_II_III"/>
    <property type="match status" value="1"/>
</dbReference>
<dbReference type="GO" id="GO:0016787">
    <property type="term" value="F:hydrolase activity"/>
    <property type="evidence" value="ECO:0007669"/>
    <property type="project" value="UniProtKB-KW"/>
</dbReference>
<dbReference type="GO" id="GO:0004521">
    <property type="term" value="F:RNA endonuclease activity"/>
    <property type="evidence" value="ECO:0007669"/>
    <property type="project" value="InterPro"/>
</dbReference>
<evidence type="ECO:0000256" key="6">
    <source>
        <dbReference type="ARBA" id="ARBA00022801"/>
    </source>
</evidence>
<gene>
    <name evidence="9" type="primary">cas2</name>
    <name evidence="9" type="ORF">KME07_08820</name>
</gene>
<name>A0A951P9Y9_9CYAN</name>
<dbReference type="Pfam" id="PF09827">
    <property type="entry name" value="CRISPR_Cas2"/>
    <property type="match status" value="1"/>
</dbReference>
<comment type="similarity">
    <text evidence="2">Belongs to the CRISPR-associated endoribonuclease Cas2 protein family.</text>
</comment>
<dbReference type="Proteomes" id="UP000707356">
    <property type="component" value="Unassembled WGS sequence"/>
</dbReference>
<evidence type="ECO:0000256" key="7">
    <source>
        <dbReference type="ARBA" id="ARBA00022842"/>
    </source>
</evidence>
<evidence type="ECO:0000256" key="5">
    <source>
        <dbReference type="ARBA" id="ARBA00022759"/>
    </source>
</evidence>
<keyword evidence="5 9" id="KW-0255">Endonuclease</keyword>
<keyword evidence="7" id="KW-0460">Magnesium</keyword>
<keyword evidence="8" id="KW-0051">Antiviral defense</keyword>
<dbReference type="NCBIfam" id="TIGR01573">
    <property type="entry name" value="cas2"/>
    <property type="match status" value="1"/>
</dbReference>
<accession>A0A951P9Y9</accession>
<keyword evidence="4" id="KW-0479">Metal-binding</keyword>
<comment type="caution">
    <text evidence="9">The sequence shown here is derived from an EMBL/GenBank/DDBJ whole genome shotgun (WGS) entry which is preliminary data.</text>
</comment>
<dbReference type="InterPro" id="IPR019199">
    <property type="entry name" value="Virulence_VapD/CRISPR_Cas2"/>
</dbReference>
<keyword evidence="3" id="KW-0540">Nuclease</keyword>
<dbReference type="PANTHER" id="PTHR34405:SF3">
    <property type="entry name" value="CRISPR-ASSOCIATED ENDORIBONUCLEASE CAS2 3"/>
    <property type="match status" value="1"/>
</dbReference>
<reference evidence="9" key="2">
    <citation type="journal article" date="2022" name="Microbiol. Resour. Announc.">
        <title>Metagenome Sequencing to Explore Phylogenomics of Terrestrial Cyanobacteria.</title>
        <authorList>
            <person name="Ward R.D."/>
            <person name="Stajich J.E."/>
            <person name="Johansen J.R."/>
            <person name="Huntemann M."/>
            <person name="Clum A."/>
            <person name="Foster B."/>
            <person name="Foster B."/>
            <person name="Roux S."/>
            <person name="Palaniappan K."/>
            <person name="Varghese N."/>
            <person name="Mukherjee S."/>
            <person name="Reddy T.B.K."/>
            <person name="Daum C."/>
            <person name="Copeland A."/>
            <person name="Chen I.A."/>
            <person name="Ivanova N.N."/>
            <person name="Kyrpides N.C."/>
            <person name="Shapiro N."/>
            <person name="Eloe-Fadrosh E.A."/>
            <person name="Pietrasiak N."/>
        </authorList>
    </citation>
    <scope>NUCLEOTIDE SEQUENCE</scope>
    <source>
        <strain evidence="9">GSE-TBD4-15B</strain>
    </source>
</reference>
<evidence type="ECO:0000313" key="10">
    <source>
        <dbReference type="Proteomes" id="UP000707356"/>
    </source>
</evidence>
<evidence type="ECO:0000256" key="8">
    <source>
        <dbReference type="ARBA" id="ARBA00023118"/>
    </source>
</evidence>